<sequence>MVVNWQYHLEWYLAIVHPLVSRAQQSKARAKRILLGVWAAPCLLASPFLQPARAESDTLWSQYGSISRRSCLITLDPNFRRGYYASLFVLMYLLPLAFIGWTCGRIARCLLRGIALTRQGSLRRQEANRRKVAKMVMVVAAAFALSWTPYFLVSMWTQFGTNYLEKQNYFFTMLSINLLAFINSCVNPFIYAAMSRRFRGGFRRILFPVACIGSCQSGSGWPPTARPVSCSACCLPVVPAYSSSFRLRLHRLANGTSLLSTASSGSQSDTLPHSVLPGTHPQHRVAAVLKNARQARLANANGIVARETATTTDTGPFTLLATIATKKKVKDVAVTEQHRRALSDSVLTRHNGCCRENGSLPSVSRRLPEFDHDATSKRRDTAQ</sequence>
<accession>A0ACB7RTZ9</accession>
<keyword evidence="2" id="KW-1185">Reference proteome</keyword>
<organism evidence="1 2">
    <name type="scientific">Hyalomma asiaticum</name>
    <name type="common">Tick</name>
    <dbReference type="NCBI Taxonomy" id="266040"/>
    <lineage>
        <taxon>Eukaryota</taxon>
        <taxon>Metazoa</taxon>
        <taxon>Ecdysozoa</taxon>
        <taxon>Arthropoda</taxon>
        <taxon>Chelicerata</taxon>
        <taxon>Arachnida</taxon>
        <taxon>Acari</taxon>
        <taxon>Parasitiformes</taxon>
        <taxon>Ixodida</taxon>
        <taxon>Ixodoidea</taxon>
        <taxon>Ixodidae</taxon>
        <taxon>Hyalomminae</taxon>
        <taxon>Hyalomma</taxon>
    </lineage>
</organism>
<dbReference type="Proteomes" id="UP000821845">
    <property type="component" value="Chromosome 8"/>
</dbReference>
<protein>
    <submittedName>
        <fullName evidence="1">Uncharacterized protein</fullName>
    </submittedName>
</protein>
<gene>
    <name evidence="1" type="ORF">HPB50_016320</name>
</gene>
<dbReference type="EMBL" id="CM023488">
    <property type="protein sequence ID" value="KAH6924367.1"/>
    <property type="molecule type" value="Genomic_DNA"/>
</dbReference>
<name>A0ACB7RTZ9_HYAAI</name>
<comment type="caution">
    <text evidence="1">The sequence shown here is derived from an EMBL/GenBank/DDBJ whole genome shotgun (WGS) entry which is preliminary data.</text>
</comment>
<evidence type="ECO:0000313" key="2">
    <source>
        <dbReference type="Proteomes" id="UP000821845"/>
    </source>
</evidence>
<evidence type="ECO:0000313" key="1">
    <source>
        <dbReference type="EMBL" id="KAH6924367.1"/>
    </source>
</evidence>
<proteinExistence type="predicted"/>
<reference evidence="1" key="1">
    <citation type="submission" date="2020-05" db="EMBL/GenBank/DDBJ databases">
        <title>Large-scale comparative analyses of tick genomes elucidate their genetic diversity and vector capacities.</title>
        <authorList>
            <person name="Jia N."/>
            <person name="Wang J."/>
            <person name="Shi W."/>
            <person name="Du L."/>
            <person name="Sun Y."/>
            <person name="Zhan W."/>
            <person name="Jiang J."/>
            <person name="Wang Q."/>
            <person name="Zhang B."/>
            <person name="Ji P."/>
            <person name="Sakyi L.B."/>
            <person name="Cui X."/>
            <person name="Yuan T."/>
            <person name="Jiang B."/>
            <person name="Yang W."/>
            <person name="Lam T.T.-Y."/>
            <person name="Chang Q."/>
            <person name="Ding S."/>
            <person name="Wang X."/>
            <person name="Zhu J."/>
            <person name="Ruan X."/>
            <person name="Zhao L."/>
            <person name="Wei J."/>
            <person name="Que T."/>
            <person name="Du C."/>
            <person name="Cheng J."/>
            <person name="Dai P."/>
            <person name="Han X."/>
            <person name="Huang E."/>
            <person name="Gao Y."/>
            <person name="Liu J."/>
            <person name="Shao H."/>
            <person name="Ye R."/>
            <person name="Li L."/>
            <person name="Wei W."/>
            <person name="Wang X."/>
            <person name="Wang C."/>
            <person name="Yang T."/>
            <person name="Huo Q."/>
            <person name="Li W."/>
            <person name="Guo W."/>
            <person name="Chen H."/>
            <person name="Zhou L."/>
            <person name="Ni X."/>
            <person name="Tian J."/>
            <person name="Zhou Y."/>
            <person name="Sheng Y."/>
            <person name="Liu T."/>
            <person name="Pan Y."/>
            <person name="Xia L."/>
            <person name="Li J."/>
            <person name="Zhao F."/>
            <person name="Cao W."/>
        </authorList>
    </citation>
    <scope>NUCLEOTIDE SEQUENCE</scope>
    <source>
        <strain evidence="1">Hyas-2018</strain>
    </source>
</reference>